<feature type="region of interest" description="Disordered" evidence="1">
    <location>
        <begin position="1"/>
        <end position="34"/>
    </location>
</feature>
<reference evidence="2" key="1">
    <citation type="submission" date="2023-03" db="EMBL/GenBank/DDBJ databases">
        <title>Actinorhabdospora filicis NBRC 111898.</title>
        <authorList>
            <person name="Ichikawa N."/>
            <person name="Sato H."/>
            <person name="Tonouchi N."/>
        </authorList>
    </citation>
    <scope>NUCLEOTIDE SEQUENCE</scope>
    <source>
        <strain evidence="2">NBRC 111898</strain>
    </source>
</reference>
<sequence>MRQIGQETEAAGVSPPRPPSGERLSPARPGRRAPRVVHNRWVVHRVSGPSFDTRAWAPATVRPSGAGFGPPPTGYPRVSRASRAVPCGRVVDPGAAA</sequence>
<dbReference type="AlphaFoldDB" id="A0A9W6WD31"/>
<evidence type="ECO:0000313" key="3">
    <source>
        <dbReference type="Proteomes" id="UP001165079"/>
    </source>
</evidence>
<keyword evidence="3" id="KW-1185">Reference proteome</keyword>
<evidence type="ECO:0000313" key="2">
    <source>
        <dbReference type="EMBL" id="GLZ81698.1"/>
    </source>
</evidence>
<comment type="caution">
    <text evidence="2">The sequence shown here is derived from an EMBL/GenBank/DDBJ whole genome shotgun (WGS) entry which is preliminary data.</text>
</comment>
<proteinExistence type="predicted"/>
<feature type="region of interest" description="Disordered" evidence="1">
    <location>
        <begin position="60"/>
        <end position="80"/>
    </location>
</feature>
<organism evidence="2 3">
    <name type="scientific">Actinorhabdospora filicis</name>
    <dbReference type="NCBI Taxonomy" id="1785913"/>
    <lineage>
        <taxon>Bacteria</taxon>
        <taxon>Bacillati</taxon>
        <taxon>Actinomycetota</taxon>
        <taxon>Actinomycetes</taxon>
        <taxon>Micromonosporales</taxon>
        <taxon>Micromonosporaceae</taxon>
        <taxon>Actinorhabdospora</taxon>
    </lineage>
</organism>
<evidence type="ECO:0000256" key="1">
    <source>
        <dbReference type="SAM" id="MobiDB-lite"/>
    </source>
</evidence>
<gene>
    <name evidence="2" type="ORF">Afil01_65050</name>
</gene>
<dbReference type="Proteomes" id="UP001165079">
    <property type="component" value="Unassembled WGS sequence"/>
</dbReference>
<protein>
    <submittedName>
        <fullName evidence="2">Uncharacterized protein</fullName>
    </submittedName>
</protein>
<name>A0A9W6WD31_9ACTN</name>
<accession>A0A9W6WD31</accession>
<dbReference type="EMBL" id="BSTX01000007">
    <property type="protein sequence ID" value="GLZ81698.1"/>
    <property type="molecule type" value="Genomic_DNA"/>
</dbReference>